<dbReference type="Pfam" id="PF13338">
    <property type="entry name" value="AbiEi_4"/>
    <property type="match status" value="1"/>
</dbReference>
<evidence type="ECO:0000313" key="3">
    <source>
        <dbReference type="Proteomes" id="UP000322244"/>
    </source>
</evidence>
<keyword evidence="3" id="KW-1185">Reference proteome</keyword>
<organism evidence="2 3">
    <name type="scientific">Antrihabitans cavernicola</name>
    <dbReference type="NCBI Taxonomy" id="2495913"/>
    <lineage>
        <taxon>Bacteria</taxon>
        <taxon>Bacillati</taxon>
        <taxon>Actinomycetota</taxon>
        <taxon>Actinomycetes</taxon>
        <taxon>Mycobacteriales</taxon>
        <taxon>Nocardiaceae</taxon>
        <taxon>Antrihabitans</taxon>
    </lineage>
</organism>
<dbReference type="OrthoDB" id="5517693at2"/>
<dbReference type="AlphaFoldDB" id="A0A5A7SEZ9"/>
<comment type="caution">
    <text evidence="2">The sequence shown here is derived from an EMBL/GenBank/DDBJ whole genome shotgun (WGS) entry which is preliminary data.</text>
</comment>
<sequence length="313" mass="34227">MGLPAAMVTRHAERCDRFGRVFTRRQALDRGLSDAQIHRGVRSGDLTRVSRGALAQSERWAELAAVERYRATVLAAVGRCTTGAVVSHVSAAVLHSLPLLRPDFDAVHFSEDGRGGGHRAHRILHRVSLAPADVSVLDGVAVTTPARTAVDVACLGSFEQAVCVLESALRSGVSAEDIDDVLARLGKRRGIGVARRGAAFADDRTESIGESWSRAQMASWPDIPLPRLQHEFRTPEGLFVARTDFDRDGVLVGEFDGMVKYAKDASDAVLAERRRETNLHALGVHVVRWTWSDSRRPGALHRLLRQGLERVGR</sequence>
<dbReference type="Proteomes" id="UP000322244">
    <property type="component" value="Unassembled WGS sequence"/>
</dbReference>
<protein>
    <submittedName>
        <fullName evidence="2">Type IV toxin-antitoxin system AbiEi family antitoxin domain-containing protein</fullName>
    </submittedName>
</protein>
<accession>A0A5A7SEZ9</accession>
<dbReference type="EMBL" id="VLNY01000001">
    <property type="protein sequence ID" value="KAA0024700.1"/>
    <property type="molecule type" value="Genomic_DNA"/>
</dbReference>
<gene>
    <name evidence="2" type="ORF">FOY51_01810</name>
</gene>
<name>A0A5A7SEZ9_9NOCA</name>
<reference evidence="2 3" key="1">
    <citation type="submission" date="2019-07" db="EMBL/GenBank/DDBJ databases">
        <title>Rhodococcus cavernicolus sp. nov., isolated from a cave.</title>
        <authorList>
            <person name="Lee S.D."/>
        </authorList>
    </citation>
    <scope>NUCLEOTIDE SEQUENCE [LARGE SCALE GENOMIC DNA]</scope>
    <source>
        <strain evidence="2 3">C1-24</strain>
    </source>
</reference>
<feature type="domain" description="AbiEi antitoxin N-terminal" evidence="1">
    <location>
        <begin position="19"/>
        <end position="53"/>
    </location>
</feature>
<evidence type="ECO:0000259" key="1">
    <source>
        <dbReference type="Pfam" id="PF13338"/>
    </source>
</evidence>
<dbReference type="InterPro" id="IPR025159">
    <property type="entry name" value="AbiEi_N"/>
</dbReference>
<proteinExistence type="predicted"/>
<evidence type="ECO:0000313" key="2">
    <source>
        <dbReference type="EMBL" id="KAA0024700.1"/>
    </source>
</evidence>